<feature type="compositionally biased region" description="Low complexity" evidence="1">
    <location>
        <begin position="149"/>
        <end position="165"/>
    </location>
</feature>
<keyword evidence="3" id="KW-1185">Reference proteome</keyword>
<feature type="compositionally biased region" description="Polar residues" evidence="1">
    <location>
        <begin position="11"/>
        <end position="23"/>
    </location>
</feature>
<name>A0A4Z1G088_9HELO</name>
<feature type="compositionally biased region" description="Basic residues" evidence="1">
    <location>
        <begin position="1"/>
        <end position="10"/>
    </location>
</feature>
<feature type="region of interest" description="Disordered" evidence="1">
    <location>
        <begin position="39"/>
        <end position="177"/>
    </location>
</feature>
<feature type="region of interest" description="Disordered" evidence="1">
    <location>
        <begin position="1"/>
        <end position="23"/>
    </location>
</feature>
<dbReference type="Proteomes" id="UP000297910">
    <property type="component" value="Unassembled WGS sequence"/>
</dbReference>
<comment type="caution">
    <text evidence="2">The sequence shown here is derived from an EMBL/GenBank/DDBJ whole genome shotgun (WGS) entry which is preliminary data.</text>
</comment>
<proteinExistence type="predicted"/>
<evidence type="ECO:0000256" key="1">
    <source>
        <dbReference type="SAM" id="MobiDB-lite"/>
    </source>
</evidence>
<feature type="compositionally biased region" description="Polar residues" evidence="1">
    <location>
        <begin position="104"/>
        <end position="138"/>
    </location>
</feature>
<dbReference type="AlphaFoldDB" id="A0A4Z1G088"/>
<gene>
    <name evidence="2" type="ORF">BPAE_0024g00800</name>
</gene>
<dbReference type="EMBL" id="PQXI01000024">
    <property type="protein sequence ID" value="TGO28732.1"/>
    <property type="molecule type" value="Genomic_DNA"/>
</dbReference>
<evidence type="ECO:0000313" key="2">
    <source>
        <dbReference type="EMBL" id="TGO28732.1"/>
    </source>
</evidence>
<evidence type="ECO:0000313" key="3">
    <source>
        <dbReference type="Proteomes" id="UP000297910"/>
    </source>
</evidence>
<feature type="compositionally biased region" description="Polar residues" evidence="1">
    <location>
        <begin position="47"/>
        <end position="79"/>
    </location>
</feature>
<sequence>MALRLARHSQQRSSLKGPNFVPANQSAWSLETYNAVRAQEPGRRPVIQQQVGQPPSDYQDNSLISQRSVLQPYGTQQAGDFTGGYSQGYESEQQSAYLAPYPGQPTQYQENQGSSPNSQLWAMQPSTGQTSATQSYVHQPSGGYTGIHSRGYQSGQSGQGSQVGQDEQYYYDQGSGR</sequence>
<protein>
    <submittedName>
        <fullName evidence="2">Uncharacterized protein</fullName>
    </submittedName>
</protein>
<organism evidence="2 3">
    <name type="scientific">Botrytis paeoniae</name>
    <dbReference type="NCBI Taxonomy" id="278948"/>
    <lineage>
        <taxon>Eukaryota</taxon>
        <taxon>Fungi</taxon>
        <taxon>Dikarya</taxon>
        <taxon>Ascomycota</taxon>
        <taxon>Pezizomycotina</taxon>
        <taxon>Leotiomycetes</taxon>
        <taxon>Helotiales</taxon>
        <taxon>Sclerotiniaceae</taxon>
        <taxon>Botrytis</taxon>
    </lineage>
</organism>
<accession>A0A4Z1G088</accession>
<reference evidence="2 3" key="1">
    <citation type="submission" date="2017-12" db="EMBL/GenBank/DDBJ databases">
        <title>Comparative genomics of Botrytis spp.</title>
        <authorList>
            <person name="Valero-Jimenez C.A."/>
            <person name="Tapia P."/>
            <person name="Veloso J."/>
            <person name="Silva-Moreno E."/>
            <person name="Staats M."/>
            <person name="Valdes J.H."/>
            <person name="Van Kan J.A.L."/>
        </authorList>
    </citation>
    <scope>NUCLEOTIDE SEQUENCE [LARGE SCALE GENOMIC DNA]</scope>
    <source>
        <strain evidence="2 3">Bp0003</strain>
    </source>
</reference>